<accession>A0ABV9ID17</accession>
<organism evidence="2 3">
    <name type="scientific">Deinococcus hohokamensis</name>
    <dbReference type="NCBI Taxonomy" id="309883"/>
    <lineage>
        <taxon>Bacteria</taxon>
        <taxon>Thermotogati</taxon>
        <taxon>Deinococcota</taxon>
        <taxon>Deinococci</taxon>
        <taxon>Deinococcales</taxon>
        <taxon>Deinococcaceae</taxon>
        <taxon>Deinococcus</taxon>
    </lineage>
</organism>
<name>A0ABV9ID17_9DEIO</name>
<comment type="caution">
    <text evidence="2">The sequence shown here is derived from an EMBL/GenBank/DDBJ whole genome shotgun (WGS) entry which is preliminary data.</text>
</comment>
<gene>
    <name evidence="2" type="ORF">ACFO0D_17860</name>
</gene>
<dbReference type="RefSeq" id="WP_380063183.1">
    <property type="nucleotide sequence ID" value="NZ_JBHSEI010000015.1"/>
</dbReference>
<dbReference type="EMBL" id="JBHSEI010000015">
    <property type="protein sequence ID" value="MFC4640198.1"/>
    <property type="molecule type" value="Genomic_DNA"/>
</dbReference>
<evidence type="ECO:0000256" key="1">
    <source>
        <dbReference type="SAM" id="MobiDB-lite"/>
    </source>
</evidence>
<evidence type="ECO:0000313" key="3">
    <source>
        <dbReference type="Proteomes" id="UP001595952"/>
    </source>
</evidence>
<proteinExistence type="predicted"/>
<protein>
    <submittedName>
        <fullName evidence="2">Uncharacterized protein</fullName>
    </submittedName>
</protein>
<evidence type="ECO:0000313" key="2">
    <source>
        <dbReference type="EMBL" id="MFC4640198.1"/>
    </source>
</evidence>
<reference evidence="3" key="1">
    <citation type="journal article" date="2019" name="Int. J. Syst. Evol. Microbiol.">
        <title>The Global Catalogue of Microorganisms (GCM) 10K type strain sequencing project: providing services to taxonomists for standard genome sequencing and annotation.</title>
        <authorList>
            <consortium name="The Broad Institute Genomics Platform"/>
            <consortium name="The Broad Institute Genome Sequencing Center for Infectious Disease"/>
            <person name="Wu L."/>
            <person name="Ma J."/>
        </authorList>
    </citation>
    <scope>NUCLEOTIDE SEQUENCE [LARGE SCALE GENOMIC DNA]</scope>
    <source>
        <strain evidence="3">CCUG 55995</strain>
    </source>
</reference>
<dbReference type="Proteomes" id="UP001595952">
    <property type="component" value="Unassembled WGS sequence"/>
</dbReference>
<keyword evidence="3" id="KW-1185">Reference proteome</keyword>
<sequence length="214" mass="22703">MPPEVLNARPAAQPADRRYRLIVGLIGGNRVVGKGLLSSMTPCGGGRRQAWLRLTEGELTEVRRLAQAHAQATGQNFYDLAIRGLDRLIGAALPGEAQAHPATMNVEAYRPAPRPPEADRSNDQGKYLVGAQYREPTGRTVTITGTRHVKGRYAEGLTYLLDSGRQVTALHLNAFEFLGAAPVVPGVGPAPLQARGDMEAPDHGLASGAGDATP</sequence>
<feature type="region of interest" description="Disordered" evidence="1">
    <location>
        <begin position="192"/>
        <end position="214"/>
    </location>
</feature>